<dbReference type="Proteomes" id="UP001596241">
    <property type="component" value="Unassembled WGS sequence"/>
</dbReference>
<accession>A0ABW1FVL6</accession>
<name>A0ABW1FVL6_9ACTN</name>
<evidence type="ECO:0000313" key="1">
    <source>
        <dbReference type="EMBL" id="MFC5897456.1"/>
    </source>
</evidence>
<reference evidence="2" key="1">
    <citation type="journal article" date="2019" name="Int. J. Syst. Evol. Microbiol.">
        <title>The Global Catalogue of Microorganisms (GCM) 10K type strain sequencing project: providing services to taxonomists for standard genome sequencing and annotation.</title>
        <authorList>
            <consortium name="The Broad Institute Genomics Platform"/>
            <consortium name="The Broad Institute Genome Sequencing Center for Infectious Disease"/>
            <person name="Wu L."/>
            <person name="Ma J."/>
        </authorList>
    </citation>
    <scope>NUCLEOTIDE SEQUENCE [LARGE SCALE GENOMIC DNA]</scope>
    <source>
        <strain evidence="2">CGMCC 1.15809</strain>
    </source>
</reference>
<comment type="caution">
    <text evidence="1">The sequence shown here is derived from an EMBL/GenBank/DDBJ whole genome shotgun (WGS) entry which is preliminary data.</text>
</comment>
<protein>
    <recommendedName>
        <fullName evidence="3">Tetratricopeptide repeat protein</fullName>
    </recommendedName>
</protein>
<evidence type="ECO:0000313" key="2">
    <source>
        <dbReference type="Proteomes" id="UP001596241"/>
    </source>
</evidence>
<organism evidence="1 2">
    <name type="scientific">Streptomyces ramulosus</name>
    <dbReference type="NCBI Taxonomy" id="47762"/>
    <lineage>
        <taxon>Bacteria</taxon>
        <taxon>Bacillati</taxon>
        <taxon>Actinomycetota</taxon>
        <taxon>Actinomycetes</taxon>
        <taxon>Kitasatosporales</taxon>
        <taxon>Streptomycetaceae</taxon>
        <taxon>Streptomyces</taxon>
    </lineage>
</organism>
<dbReference type="InterPro" id="IPR011990">
    <property type="entry name" value="TPR-like_helical_dom_sf"/>
</dbReference>
<dbReference type="EMBL" id="JBHSPW010000022">
    <property type="protein sequence ID" value="MFC5897456.1"/>
    <property type="molecule type" value="Genomic_DNA"/>
</dbReference>
<dbReference type="RefSeq" id="WP_345092821.1">
    <property type="nucleotide sequence ID" value="NZ_BAAAWG010000024.1"/>
</dbReference>
<proteinExistence type="predicted"/>
<gene>
    <name evidence="1" type="ORF">ACFP3M_32095</name>
</gene>
<keyword evidence="2" id="KW-1185">Reference proteome</keyword>
<evidence type="ECO:0008006" key="3">
    <source>
        <dbReference type="Google" id="ProtNLM"/>
    </source>
</evidence>
<sequence length="255" mass="28143">MNRPHRRPGRALALLHTRSRATEDPSDPSWPGRLAADLHGLDADWRESAEICADAAWAARAAGHSVLSVLTPDQVTAPRLDPITSRTYLHLTGSGLRFDFRCRSLERLVEQLPPRTRAAMDCYSRALHAFALLGQSRPEGLAAMDDVLAECGDHPKVVHVLLHGLWLGHHLDRGPERLLDLASRAPARDPIVLFRVAGALRRLSRYEDGLAAIDQALELLPPGAPAVHADLVRERQMISAAHDLYRHTRTTEATP</sequence>
<dbReference type="Gene3D" id="1.25.40.10">
    <property type="entry name" value="Tetratricopeptide repeat domain"/>
    <property type="match status" value="1"/>
</dbReference>